<dbReference type="eggNOG" id="COG1816">
    <property type="taxonomic scope" value="Bacteria"/>
</dbReference>
<dbReference type="PANTHER" id="PTHR11409:SF43">
    <property type="entry name" value="ADENOSINE DEAMINASE"/>
    <property type="match status" value="1"/>
</dbReference>
<comment type="caution">
    <text evidence="8">The sequence shown here is derived from an EMBL/GenBank/DDBJ whole genome shotgun (WGS) entry which is preliminary data.</text>
</comment>
<evidence type="ECO:0000313" key="8">
    <source>
        <dbReference type="EMBL" id="KEQ16509.1"/>
    </source>
</evidence>
<dbReference type="OrthoDB" id="105475at2"/>
<dbReference type="Proteomes" id="UP000028073">
    <property type="component" value="Unassembled WGS sequence"/>
</dbReference>
<reference evidence="8 9" key="1">
    <citation type="submission" date="2014-06" db="EMBL/GenBank/DDBJ databases">
        <title>Whole Genome Sequences of Three Symbiotic Endozoicomonas Bacteria.</title>
        <authorList>
            <person name="Neave M.J."/>
            <person name="Apprill A."/>
            <person name="Voolstra C.R."/>
        </authorList>
    </citation>
    <scope>NUCLEOTIDE SEQUENCE [LARGE SCALE GENOMIC DNA]</scope>
    <source>
        <strain evidence="8 9">DSM 25634</strain>
    </source>
</reference>
<evidence type="ECO:0000259" key="7">
    <source>
        <dbReference type="Pfam" id="PF00962"/>
    </source>
</evidence>
<dbReference type="EMBL" id="JOKH01000005">
    <property type="protein sequence ID" value="KEQ16509.1"/>
    <property type="molecule type" value="Genomic_DNA"/>
</dbReference>
<organism evidence="8 9">
    <name type="scientific">Endozoicomonas numazuensis</name>
    <dbReference type="NCBI Taxonomy" id="1137799"/>
    <lineage>
        <taxon>Bacteria</taxon>
        <taxon>Pseudomonadati</taxon>
        <taxon>Pseudomonadota</taxon>
        <taxon>Gammaproteobacteria</taxon>
        <taxon>Oceanospirillales</taxon>
        <taxon>Endozoicomonadaceae</taxon>
        <taxon>Endozoicomonas</taxon>
    </lineage>
</organism>
<evidence type="ECO:0000256" key="4">
    <source>
        <dbReference type="ARBA" id="ARBA00022723"/>
    </source>
</evidence>
<dbReference type="AlphaFoldDB" id="A0A081NDI6"/>
<dbReference type="RefSeq" id="WP_034840115.1">
    <property type="nucleotide sequence ID" value="NZ_JOKH01000005.1"/>
</dbReference>
<evidence type="ECO:0000256" key="1">
    <source>
        <dbReference type="ARBA" id="ARBA00001947"/>
    </source>
</evidence>
<dbReference type="InterPro" id="IPR001365">
    <property type="entry name" value="A_deaminase_dom"/>
</dbReference>
<comment type="similarity">
    <text evidence="2">Belongs to the metallo-dependent hydrolases superfamily. Adenosine and AMP deaminases family.</text>
</comment>
<dbReference type="SUPFAM" id="SSF51556">
    <property type="entry name" value="Metallo-dependent hydrolases"/>
    <property type="match status" value="1"/>
</dbReference>
<dbReference type="GO" id="GO:0043103">
    <property type="term" value="P:hypoxanthine salvage"/>
    <property type="evidence" value="ECO:0007669"/>
    <property type="project" value="TreeGrafter"/>
</dbReference>
<dbReference type="Gene3D" id="3.20.20.140">
    <property type="entry name" value="Metal-dependent hydrolases"/>
    <property type="match status" value="1"/>
</dbReference>
<keyword evidence="6" id="KW-0862">Zinc</keyword>
<keyword evidence="4" id="KW-0479">Metal-binding</keyword>
<keyword evidence="9" id="KW-1185">Reference proteome</keyword>
<gene>
    <name evidence="8" type="ORF">GZ78_21910</name>
</gene>
<evidence type="ECO:0000256" key="6">
    <source>
        <dbReference type="ARBA" id="ARBA00022833"/>
    </source>
</evidence>
<evidence type="ECO:0000256" key="5">
    <source>
        <dbReference type="ARBA" id="ARBA00022801"/>
    </source>
</evidence>
<dbReference type="GO" id="GO:0005829">
    <property type="term" value="C:cytosol"/>
    <property type="evidence" value="ECO:0007669"/>
    <property type="project" value="TreeGrafter"/>
</dbReference>
<name>A0A081NDI6_9GAMM</name>
<keyword evidence="5" id="KW-0378">Hydrolase</keyword>
<proteinExistence type="inferred from homology"/>
<dbReference type="GO" id="GO:0006154">
    <property type="term" value="P:adenosine catabolic process"/>
    <property type="evidence" value="ECO:0007669"/>
    <property type="project" value="TreeGrafter"/>
</dbReference>
<dbReference type="InterPro" id="IPR006330">
    <property type="entry name" value="Ado/ade_deaminase"/>
</dbReference>
<dbReference type="PANTHER" id="PTHR11409">
    <property type="entry name" value="ADENOSINE DEAMINASE"/>
    <property type="match status" value="1"/>
</dbReference>
<evidence type="ECO:0000256" key="3">
    <source>
        <dbReference type="ARBA" id="ARBA00012784"/>
    </source>
</evidence>
<feature type="domain" description="Adenosine deaminase" evidence="7">
    <location>
        <begin position="271"/>
        <end position="512"/>
    </location>
</feature>
<dbReference type="GO" id="GO:0046872">
    <property type="term" value="F:metal ion binding"/>
    <property type="evidence" value="ECO:0007669"/>
    <property type="project" value="UniProtKB-KW"/>
</dbReference>
<dbReference type="InterPro" id="IPR032466">
    <property type="entry name" value="Metal_Hydrolase"/>
</dbReference>
<dbReference type="Pfam" id="PF00962">
    <property type="entry name" value="A_deaminase"/>
    <property type="match status" value="1"/>
</dbReference>
<dbReference type="STRING" id="1137799.GZ78_21910"/>
<comment type="cofactor">
    <cofactor evidence="1">
        <name>Zn(2+)</name>
        <dbReference type="ChEBI" id="CHEBI:29105"/>
    </cofactor>
</comment>
<dbReference type="EC" id="3.5.4.4" evidence="3"/>
<accession>A0A081NDI6</accession>
<dbReference type="GO" id="GO:0004000">
    <property type="term" value="F:adenosine deaminase activity"/>
    <property type="evidence" value="ECO:0007669"/>
    <property type="project" value="TreeGrafter"/>
</dbReference>
<dbReference type="GO" id="GO:0046103">
    <property type="term" value="P:inosine biosynthetic process"/>
    <property type="evidence" value="ECO:0007669"/>
    <property type="project" value="TreeGrafter"/>
</dbReference>
<protein>
    <recommendedName>
        <fullName evidence="3">adenosine deaminase</fullName>
        <ecNumber evidence="3">3.5.4.4</ecNumber>
    </recommendedName>
</protein>
<sequence length="583" mass="65525">MKTQNSIYTVLFYTYSPSNMHSHLVLRTVLLLLILISNSSFSASLNKSFWLGEGFQQTSDSFDQIRNHRPVLQAFMNQLPKGGNLHHHLMGAIPPMEIIDVAIERGFCIDTQYHFAKCDGSLQTVKDFISQEENREALIQKLRVPESTDTTQVRNWRFFNFFPLVATLFDGIDSDFVSFIREKAAVDRLSYIESIIYWNEATGPDQLFELITHFPIPDPDSTSSLEDFRAKLVAQQSFQTQLQSAASQVANALKTSEDNLKCTDSPSLPACAVTVRFLHEIHRTDTLPRVYAQMIFAFELAQRSLSGSDPQVLGINIVGPENNDTALNDYLSHMKMLSFLKNNSNYPLVKDHISLHAGELVKATVEDIYYRTTLANAIQIVQPKRIGHGLSLMAQECLQQSSAGNEEYVNCSAELLKAMLDNDIAIEIPFTSNQRLNGIGPKKEHPFPVYAGNNIAVTLATDDPGILKVDLTSQFVEAVYGFSPNQTTNSILLSFDKVIEFTRNSLEFSFLPGQSLWVKGGTNPRYQQRVSACLDLESEACNNFVSSNTKARFQRDHELKLAGFIGREGIQNEFLLQHLSQQL</sequence>
<evidence type="ECO:0000256" key="2">
    <source>
        <dbReference type="ARBA" id="ARBA00006676"/>
    </source>
</evidence>
<evidence type="ECO:0000313" key="9">
    <source>
        <dbReference type="Proteomes" id="UP000028073"/>
    </source>
</evidence>